<reference evidence="1 2" key="1">
    <citation type="journal article" date="2022" name="Front. Cell. Infect. Microbiol.">
        <title>The Genomes of Two Strains of Taenia crassiceps the Animal Model for the Study of Human Cysticercosis.</title>
        <authorList>
            <person name="Bobes R.J."/>
            <person name="Estrada K."/>
            <person name="Rios-Valencia D.G."/>
            <person name="Calderon-Gallegos A."/>
            <person name="de la Torre P."/>
            <person name="Carrero J.C."/>
            <person name="Sanchez-Flores A."/>
            <person name="Laclette J.P."/>
        </authorList>
    </citation>
    <scope>NUCLEOTIDE SEQUENCE [LARGE SCALE GENOMIC DNA]</scope>
    <source>
        <strain evidence="1">WFUcys</strain>
    </source>
</reference>
<comment type="caution">
    <text evidence="1">The sequence shown here is derived from an EMBL/GenBank/DDBJ whole genome shotgun (WGS) entry which is preliminary data.</text>
</comment>
<name>A0ABR4QMD0_9CEST</name>
<evidence type="ECO:0000313" key="2">
    <source>
        <dbReference type="Proteomes" id="UP001651158"/>
    </source>
</evidence>
<organism evidence="1 2">
    <name type="scientific">Taenia crassiceps</name>
    <dbReference type="NCBI Taxonomy" id="6207"/>
    <lineage>
        <taxon>Eukaryota</taxon>
        <taxon>Metazoa</taxon>
        <taxon>Spiralia</taxon>
        <taxon>Lophotrochozoa</taxon>
        <taxon>Platyhelminthes</taxon>
        <taxon>Cestoda</taxon>
        <taxon>Eucestoda</taxon>
        <taxon>Cyclophyllidea</taxon>
        <taxon>Taeniidae</taxon>
        <taxon>Taenia</taxon>
    </lineage>
</organism>
<evidence type="ECO:0000313" key="1">
    <source>
        <dbReference type="EMBL" id="KAL5110774.1"/>
    </source>
</evidence>
<gene>
    <name evidence="1" type="ORF">TcWFU_008296</name>
</gene>
<proteinExistence type="predicted"/>
<accession>A0ABR4QMD0</accession>
<dbReference type="Proteomes" id="UP001651158">
    <property type="component" value="Unassembled WGS sequence"/>
</dbReference>
<evidence type="ECO:0008006" key="3">
    <source>
        <dbReference type="Google" id="ProtNLM"/>
    </source>
</evidence>
<protein>
    <recommendedName>
        <fullName evidence="3">CNH domain-containing protein</fullName>
    </recommendedName>
</protein>
<dbReference type="EMBL" id="JAKROA010000002">
    <property type="protein sequence ID" value="KAL5110774.1"/>
    <property type="molecule type" value="Genomic_DNA"/>
</dbReference>
<sequence length="308" mass="34623">MTARTFAIYEQTDDTRLSRSGTLGICSACSFGNLLFLGTREGCILQLVFEEVEDQKTCYSFSVVFLRQISLAVCNENHILHVYRVVKSRLDLVNSITLPSLALAMRCLDNYAVIATNTKYLGVNLKKKTCDEIFDRSGSRVQPLIEPVSKGFSSIPTFLPLIFSANQQKQIQTLVVENVCAACMSLNRNMIFMVSQDTDSGPRIRVVRPETWDLEARRLILAGCLSDASDLIHKKYAKLVDLCNHRPATSSGAKNIFNSRSKRVYTLMGLYLFETGQLTQSREYFEKSSLDIRETCSPVAILMLLIQI</sequence>
<keyword evidence="2" id="KW-1185">Reference proteome</keyword>